<protein>
    <submittedName>
        <fullName evidence="1">Uncharacterized protein</fullName>
    </submittedName>
</protein>
<sequence length="47" mass="5015">MDFNTAMAKSVAWASTSFAVIAALSYTKEPLCLMALVLPLFVGLLAH</sequence>
<evidence type="ECO:0000313" key="1">
    <source>
        <dbReference type="EMBL" id="DAD77179.1"/>
    </source>
</evidence>
<organism evidence="1">
    <name type="scientific">Siphoviridae sp. ctMYd37</name>
    <dbReference type="NCBI Taxonomy" id="2826260"/>
    <lineage>
        <taxon>Viruses</taxon>
        <taxon>Duplodnaviria</taxon>
        <taxon>Heunggongvirae</taxon>
        <taxon>Uroviricota</taxon>
        <taxon>Caudoviricetes</taxon>
    </lineage>
</organism>
<reference evidence="1" key="1">
    <citation type="journal article" date="2021" name="Proc. Natl. Acad. Sci. U.S.A.">
        <title>A Catalog of Tens of Thousands of Viruses from Human Metagenomes Reveals Hidden Associations with Chronic Diseases.</title>
        <authorList>
            <person name="Tisza M.J."/>
            <person name="Buck C.B."/>
        </authorList>
    </citation>
    <scope>NUCLEOTIDE SEQUENCE</scope>
    <source>
        <strain evidence="1">CtMYd37</strain>
    </source>
</reference>
<proteinExistence type="predicted"/>
<dbReference type="EMBL" id="BK014818">
    <property type="protein sequence ID" value="DAD77179.1"/>
    <property type="molecule type" value="Genomic_DNA"/>
</dbReference>
<name>A0A8S5M581_9CAUD</name>
<accession>A0A8S5M581</accession>